<evidence type="ECO:0000256" key="3">
    <source>
        <dbReference type="ARBA" id="ARBA00020392"/>
    </source>
</evidence>
<comment type="subcellular location">
    <subcellularLocation>
        <location evidence="1">Cell membrane</location>
        <topology evidence="1">Peripheral membrane protein</topology>
        <orientation evidence="1">Cytoplasmic side</orientation>
    </subcellularLocation>
</comment>
<reference evidence="13" key="1">
    <citation type="submission" date="2016-11" db="EMBL/GenBank/DDBJ databases">
        <authorList>
            <person name="Sisinthy S."/>
            <person name="Ara S."/>
            <person name="Gundlapally S.R."/>
        </authorList>
    </citation>
    <scope>NUCLEOTIDE SEQUENCE [LARGE SCALE GENOMIC DNA]</scope>
    <source>
        <strain evidence="13">V1-41</strain>
    </source>
</reference>
<keyword evidence="9" id="KW-0472">Membrane</keyword>
<dbReference type="GO" id="GO:0009288">
    <property type="term" value="C:bacterial-type flagellum"/>
    <property type="evidence" value="ECO:0007669"/>
    <property type="project" value="InterPro"/>
</dbReference>
<evidence type="ECO:0000256" key="4">
    <source>
        <dbReference type="ARBA" id="ARBA00022448"/>
    </source>
</evidence>
<dbReference type="GO" id="GO:0006935">
    <property type="term" value="P:chemotaxis"/>
    <property type="evidence" value="ECO:0007669"/>
    <property type="project" value="UniProtKB-KW"/>
</dbReference>
<keyword evidence="12" id="KW-0966">Cell projection</keyword>
<comment type="caution">
    <text evidence="12">The sequence shown here is derived from an EMBL/GenBank/DDBJ whole genome shotgun (WGS) entry which is preliminary data.</text>
</comment>
<dbReference type="PANTHER" id="PTHR38786">
    <property type="entry name" value="FLAGELLAR FLIJ PROTEIN"/>
    <property type="match status" value="1"/>
</dbReference>
<evidence type="ECO:0000256" key="6">
    <source>
        <dbReference type="ARBA" id="ARBA00022500"/>
    </source>
</evidence>
<evidence type="ECO:0000256" key="9">
    <source>
        <dbReference type="ARBA" id="ARBA00023136"/>
    </source>
</evidence>
<keyword evidence="6" id="KW-0145">Chemotaxis</keyword>
<dbReference type="GO" id="GO:0015031">
    <property type="term" value="P:protein transport"/>
    <property type="evidence" value="ECO:0007669"/>
    <property type="project" value="UniProtKB-KW"/>
</dbReference>
<keyword evidence="10" id="KW-1006">Bacterial flagellum protein export</keyword>
<dbReference type="OrthoDB" id="6465096at2"/>
<keyword evidence="5" id="KW-1003">Cell membrane</keyword>
<protein>
    <recommendedName>
        <fullName evidence="3">Flagellar FliJ protein</fullName>
    </recommendedName>
</protein>
<dbReference type="PIRSF" id="PIRSF019404">
    <property type="entry name" value="FliJ"/>
    <property type="match status" value="1"/>
</dbReference>
<dbReference type="EMBL" id="MPZM01000012">
    <property type="protein sequence ID" value="PPL16749.1"/>
    <property type="molecule type" value="Genomic_DNA"/>
</dbReference>
<dbReference type="GO" id="GO:0071973">
    <property type="term" value="P:bacterial-type flagellum-dependent cell motility"/>
    <property type="evidence" value="ECO:0007669"/>
    <property type="project" value="InterPro"/>
</dbReference>
<evidence type="ECO:0000256" key="2">
    <source>
        <dbReference type="ARBA" id="ARBA00010004"/>
    </source>
</evidence>
<dbReference type="PRINTS" id="PR01004">
    <property type="entry name" value="FLGFLIJ"/>
</dbReference>
<keyword evidence="12" id="KW-0969">Cilium</keyword>
<keyword evidence="4" id="KW-0813">Transport</keyword>
<evidence type="ECO:0000256" key="10">
    <source>
        <dbReference type="ARBA" id="ARBA00023225"/>
    </source>
</evidence>
<comment type="similarity">
    <text evidence="2">Belongs to the FliJ family.</text>
</comment>
<keyword evidence="7" id="KW-1005">Bacterial flagellum biogenesis</keyword>
<keyword evidence="13" id="KW-1185">Reference proteome</keyword>
<evidence type="ECO:0000256" key="7">
    <source>
        <dbReference type="ARBA" id="ARBA00022795"/>
    </source>
</evidence>
<evidence type="ECO:0000256" key="8">
    <source>
        <dbReference type="ARBA" id="ARBA00022927"/>
    </source>
</evidence>
<dbReference type="InterPro" id="IPR053716">
    <property type="entry name" value="Flag_assembly_chemotaxis_eff"/>
</dbReference>
<dbReference type="Pfam" id="PF02050">
    <property type="entry name" value="FliJ"/>
    <property type="match status" value="1"/>
</dbReference>
<dbReference type="InterPro" id="IPR012823">
    <property type="entry name" value="Flagell_FliJ"/>
</dbReference>
<proteinExistence type="inferred from homology"/>
<dbReference type="GO" id="GO:0005886">
    <property type="term" value="C:plasma membrane"/>
    <property type="evidence" value="ECO:0007669"/>
    <property type="project" value="UniProtKB-SubCell"/>
</dbReference>
<dbReference type="AlphaFoldDB" id="A0A2P5TMR5"/>
<evidence type="ECO:0000256" key="11">
    <source>
        <dbReference type="SAM" id="MobiDB-lite"/>
    </source>
</evidence>
<dbReference type="NCBIfam" id="TIGR02473">
    <property type="entry name" value="flagell_FliJ"/>
    <property type="match status" value="1"/>
</dbReference>
<evidence type="ECO:0000313" key="12">
    <source>
        <dbReference type="EMBL" id="PPL16749.1"/>
    </source>
</evidence>
<keyword evidence="12" id="KW-0282">Flagellum</keyword>
<accession>A0A2P5TMR5</accession>
<name>A0A2P5TMR5_9GAMM</name>
<dbReference type="PANTHER" id="PTHR38786:SF1">
    <property type="entry name" value="FLAGELLAR FLIJ PROTEIN"/>
    <property type="match status" value="1"/>
</dbReference>
<dbReference type="Proteomes" id="UP000242231">
    <property type="component" value="Unassembled WGS sequence"/>
</dbReference>
<gene>
    <name evidence="12" type="ORF">UN63_07430</name>
</gene>
<keyword evidence="8" id="KW-0653">Protein transport</keyword>
<feature type="region of interest" description="Disordered" evidence="11">
    <location>
        <begin position="115"/>
        <end position="158"/>
    </location>
</feature>
<evidence type="ECO:0000256" key="1">
    <source>
        <dbReference type="ARBA" id="ARBA00004413"/>
    </source>
</evidence>
<organism evidence="12 13">
    <name type="scientific">Oceanisphaera arctica</name>
    <dbReference type="NCBI Taxonomy" id="641510"/>
    <lineage>
        <taxon>Bacteria</taxon>
        <taxon>Pseudomonadati</taxon>
        <taxon>Pseudomonadota</taxon>
        <taxon>Gammaproteobacteria</taxon>
        <taxon>Aeromonadales</taxon>
        <taxon>Aeromonadaceae</taxon>
        <taxon>Oceanisphaera</taxon>
    </lineage>
</organism>
<evidence type="ECO:0000313" key="13">
    <source>
        <dbReference type="Proteomes" id="UP000242231"/>
    </source>
</evidence>
<dbReference type="Gene3D" id="1.10.287.1700">
    <property type="match status" value="1"/>
</dbReference>
<dbReference type="InterPro" id="IPR052570">
    <property type="entry name" value="FliJ"/>
</dbReference>
<evidence type="ECO:0000256" key="5">
    <source>
        <dbReference type="ARBA" id="ARBA00022475"/>
    </source>
</evidence>
<dbReference type="GO" id="GO:0044781">
    <property type="term" value="P:bacterial-type flagellum organization"/>
    <property type="evidence" value="ECO:0007669"/>
    <property type="project" value="UniProtKB-KW"/>
</dbReference>
<dbReference type="GO" id="GO:0003774">
    <property type="term" value="F:cytoskeletal motor activity"/>
    <property type="evidence" value="ECO:0007669"/>
    <property type="project" value="InterPro"/>
</dbReference>
<dbReference type="InterPro" id="IPR018006">
    <property type="entry name" value="Flag_FliJ_proteobac"/>
</dbReference>
<sequence>MTTASPLHTLIELTREARDKAGQLLASERRSETQLTTQLQTLNHYRLEYAGRLQQLLSTGIDPATLHNYQQFLGSLDASITRARQAIDQQQQRVSAGQQHWQQQQQRLSSYSTLTQRRTAALQRQTQRQELRQSDELTTNALARQGVNGLHEHETQER</sequence>
<feature type="compositionally biased region" description="Low complexity" evidence="11">
    <location>
        <begin position="115"/>
        <end position="126"/>
    </location>
</feature>